<dbReference type="EMBL" id="JFFR01000018">
    <property type="protein sequence ID" value="KDN28647.1"/>
    <property type="molecule type" value="Genomic_DNA"/>
</dbReference>
<dbReference type="Gene3D" id="3.10.560.10">
    <property type="entry name" value="Outer membrane lipoprotein wza domain like"/>
    <property type="match status" value="1"/>
</dbReference>
<evidence type="ECO:0000259" key="2">
    <source>
        <dbReference type="Pfam" id="PF06251"/>
    </source>
</evidence>
<reference evidence="4 5" key="1">
    <citation type="submission" date="2014-02" db="EMBL/GenBank/DDBJ databases">
        <title>Vibrio fortis Dalian14 Genome Sequencing.</title>
        <authorList>
            <person name="Wang Y."/>
            <person name="Song L."/>
            <person name="Liu G."/>
            <person name="Ding J."/>
        </authorList>
    </citation>
    <scope>NUCLEOTIDE SEQUENCE [LARGE SCALE GENOMIC DNA]</scope>
    <source>
        <strain evidence="4 5">Dalian14</strain>
    </source>
</reference>
<feature type="signal peptide" evidence="1">
    <location>
        <begin position="1"/>
        <end position="28"/>
    </location>
</feature>
<evidence type="ECO:0000256" key="1">
    <source>
        <dbReference type="SAM" id="SignalP"/>
    </source>
</evidence>
<proteinExistence type="predicted"/>
<feature type="domain" description="Capsule biosynthesis GfcC-like N-terminal" evidence="3">
    <location>
        <begin position="39"/>
        <end position="144"/>
    </location>
</feature>
<protein>
    <submittedName>
        <fullName evidence="4">Uncharacterized protein</fullName>
    </submittedName>
</protein>
<evidence type="ECO:0000313" key="4">
    <source>
        <dbReference type="EMBL" id="KDN28647.1"/>
    </source>
</evidence>
<feature type="domain" description="Capsule biosynthesis GfcC-like C-terminal" evidence="2">
    <location>
        <begin position="184"/>
        <end position="270"/>
    </location>
</feature>
<dbReference type="AlphaFoldDB" id="A0A066URY1"/>
<dbReference type="InterPro" id="IPR010425">
    <property type="entry name" value="Caps_synth_GfcC-like_C"/>
</dbReference>
<comment type="caution">
    <text evidence="4">The sequence shown here is derived from an EMBL/GenBank/DDBJ whole genome shotgun (WGS) entry which is preliminary data.</text>
</comment>
<dbReference type="STRING" id="212667.VFDL14_15640"/>
<dbReference type="RefSeq" id="WP_032551191.1">
    <property type="nucleotide sequence ID" value="NZ_JFFR01000018.1"/>
</dbReference>
<keyword evidence="1" id="KW-0732">Signal</keyword>
<gene>
    <name evidence="4" type="ORF">VFDL14_15640</name>
</gene>
<evidence type="ECO:0000259" key="3">
    <source>
        <dbReference type="Pfam" id="PF20616"/>
    </source>
</evidence>
<dbReference type="Pfam" id="PF20616">
    <property type="entry name" value="Caps_syn_GfcC_N"/>
    <property type="match status" value="1"/>
</dbReference>
<keyword evidence="5" id="KW-1185">Reference proteome</keyword>
<sequence>MKSLMKFGKRAALASLFSSLFLSSVANALSLEQKTQELSVELPVQGITLKYSQPVRLEQVLGDAKANGALGYFPLSAQLFDRNAQQEVDTLKAQVIEQLNQLALQEPQVKSVITQLESFEYQARYFVDLDRNAVISQPEKNPLLLSKDTVLEGDKSNQAQRFDLYLTQRATDLTLVGAVKQAHKLKLIEHGQLDNYLSMLPEGELLDIADKSIAFVIQPDGHVDEVSYAYWNSKQAYFAPGAILFIAFDSLPSEFSTLNQNIIELLRHKVNL</sequence>
<evidence type="ECO:0000313" key="5">
    <source>
        <dbReference type="Proteomes" id="UP000027219"/>
    </source>
</evidence>
<dbReference type="Pfam" id="PF06251">
    <property type="entry name" value="Caps_syn_GfcC_C"/>
    <property type="match status" value="1"/>
</dbReference>
<dbReference type="InterPro" id="IPR046459">
    <property type="entry name" value="Caps_syn_GfcC_N"/>
</dbReference>
<name>A0A066URY1_9VIBR</name>
<dbReference type="Proteomes" id="UP000027219">
    <property type="component" value="Unassembled WGS sequence"/>
</dbReference>
<organism evidence="4 5">
    <name type="scientific">Vibrio fortis</name>
    <dbReference type="NCBI Taxonomy" id="212667"/>
    <lineage>
        <taxon>Bacteria</taxon>
        <taxon>Pseudomonadati</taxon>
        <taxon>Pseudomonadota</taxon>
        <taxon>Gammaproteobacteria</taxon>
        <taxon>Vibrionales</taxon>
        <taxon>Vibrionaceae</taxon>
        <taxon>Vibrio</taxon>
    </lineage>
</organism>
<accession>A0A066URY1</accession>
<feature type="chain" id="PRO_5001627503" evidence="1">
    <location>
        <begin position="29"/>
        <end position="272"/>
    </location>
</feature>